<dbReference type="RefSeq" id="WP_024544155.1">
    <property type="nucleotide sequence ID" value="NZ_LR214938.2"/>
</dbReference>
<reference evidence="3" key="1">
    <citation type="submission" date="2019-01" db="EMBL/GenBank/DDBJ databases">
        <authorList>
            <consortium name="Pathogen Informatics"/>
        </authorList>
    </citation>
    <scope>NUCLEOTIDE SEQUENCE [LARGE SCALE GENOMIC DNA]</scope>
    <source>
        <strain evidence="3">NCTC10113</strain>
    </source>
</reference>
<dbReference type="AlphaFoldDB" id="A0A448ZYF4"/>
<proteinExistence type="predicted"/>
<geneLocation type="plasmid" evidence="3">
    <name>2</name>
</geneLocation>
<accession>A0A448ZYF4</accession>
<keyword evidence="2" id="KW-0812">Transmembrane</keyword>
<evidence type="ECO:0000313" key="3">
    <source>
        <dbReference type="EMBL" id="VEU56253.1"/>
    </source>
</evidence>
<protein>
    <submittedName>
        <fullName evidence="3">Uncharacterized protein</fullName>
    </submittedName>
</protein>
<keyword evidence="1" id="KW-0175">Coiled coil</keyword>
<keyword evidence="2" id="KW-0472">Membrane</keyword>
<feature type="coiled-coil region" evidence="1">
    <location>
        <begin position="52"/>
        <end position="79"/>
    </location>
</feature>
<keyword evidence="3" id="KW-0614">Plasmid</keyword>
<feature type="transmembrane region" description="Helical" evidence="2">
    <location>
        <begin position="107"/>
        <end position="127"/>
    </location>
</feature>
<evidence type="ECO:0000256" key="2">
    <source>
        <dbReference type="SAM" id="Phobius"/>
    </source>
</evidence>
<sequence>MAQKQKDQRVLVYDPEHESNTLLINEFRAYIKNAKFIKNYSELEIFGYFKEIRWMQATDEKLESQIQEANRRQRKIIAKYENYIEYDYWSEDPIAQQTKPLSKTKRIVILVIFTLLFVIMLLIIIGLNKWW</sequence>
<organism evidence="3">
    <name type="scientific">Metamycoplasma salivarium</name>
    <name type="common">Mycoplasma salivarium</name>
    <dbReference type="NCBI Taxonomy" id="2124"/>
    <lineage>
        <taxon>Bacteria</taxon>
        <taxon>Bacillati</taxon>
        <taxon>Mycoplasmatota</taxon>
        <taxon>Mycoplasmoidales</taxon>
        <taxon>Metamycoplasmataceae</taxon>
        <taxon>Metamycoplasma</taxon>
    </lineage>
</organism>
<keyword evidence="2" id="KW-1133">Transmembrane helix</keyword>
<name>A0A448ZYF4_METSV</name>
<dbReference type="EMBL" id="LR214939">
    <property type="protein sequence ID" value="VEU56253.1"/>
    <property type="molecule type" value="Genomic_DNA"/>
</dbReference>
<gene>
    <name evidence="3" type="ORF">NCTC10113_01155</name>
</gene>
<evidence type="ECO:0000256" key="1">
    <source>
        <dbReference type="SAM" id="Coils"/>
    </source>
</evidence>